<dbReference type="InterPro" id="IPR032011">
    <property type="entry name" value="DUF4794"/>
</dbReference>
<proteinExistence type="predicted"/>
<keyword evidence="2" id="KW-0732">Signal</keyword>
<reference evidence="4" key="1">
    <citation type="journal article" date="2021" name="Mol. Ecol. Resour.">
        <title>Phylogenomic analyses of the genus Drosophila reveals genomic signals of climate adaptation.</title>
        <authorList>
            <person name="Li F."/>
            <person name="Rane R.V."/>
            <person name="Luria V."/>
            <person name="Xiong Z."/>
            <person name="Chen J."/>
            <person name="Li Z."/>
            <person name="Catullo R.A."/>
            <person name="Griffin P.C."/>
            <person name="Schiffer M."/>
            <person name="Pearce S."/>
            <person name="Lee S.F."/>
            <person name="McElroy K."/>
            <person name="Stocker A."/>
            <person name="Shirriffs J."/>
            <person name="Cockerell F."/>
            <person name="Coppin C."/>
            <person name="Sgro C.M."/>
            <person name="Karger A."/>
            <person name="Cain J.W."/>
            <person name="Weber J.A."/>
            <person name="Santpere G."/>
            <person name="Kirschner M.W."/>
            <person name="Hoffmann A.A."/>
            <person name="Oakeshott J.G."/>
            <person name="Zhang G."/>
        </authorList>
    </citation>
    <scope>NUCLEOTIDE SEQUENCE</scope>
    <source>
        <strain evidence="4">BGI-SZ-2011g</strain>
    </source>
</reference>
<gene>
    <name evidence="4" type="ORF">KR093_010938</name>
</gene>
<feature type="region of interest" description="Disordered" evidence="1">
    <location>
        <begin position="42"/>
        <end position="144"/>
    </location>
</feature>
<dbReference type="EMBL" id="JAJJHW010002585">
    <property type="protein sequence ID" value="KAH8372290.1"/>
    <property type="molecule type" value="Genomic_DNA"/>
</dbReference>
<dbReference type="Pfam" id="PF16042">
    <property type="entry name" value="DUF4794"/>
    <property type="match status" value="1"/>
</dbReference>
<sequence>MFGASSGYLVALCVVLSSLAASEAARLRFPGPVLQRQEVAPYPAAGAAPDPPFELPTEQEANFPQPDVTYGPPEQPELVYGPPEEPELVYGPPEEPELVYGPPEEQPELVYGPPAETYGPPAAEVLPDQTYGPPANDDASGAPQSAATISLASLRPAAQFVLPLVQRFTTFRQLLRPATSQRRPVKLTARPQRRPAKLVTGNRAVFPATQLTLPFVERRIPFRPARLILNAPLKRRPAKL</sequence>
<evidence type="ECO:0000313" key="5">
    <source>
        <dbReference type="Proteomes" id="UP001200034"/>
    </source>
</evidence>
<keyword evidence="5" id="KW-1185">Reference proteome</keyword>
<feature type="non-terminal residue" evidence="4">
    <location>
        <position position="240"/>
    </location>
</feature>
<name>A0AAD4PL26_9MUSC</name>
<protein>
    <recommendedName>
        <fullName evidence="3">DUF4794 domain-containing protein</fullName>
    </recommendedName>
</protein>
<feature type="domain" description="DUF4794" evidence="3">
    <location>
        <begin position="40"/>
        <end position="121"/>
    </location>
</feature>
<comment type="caution">
    <text evidence="4">The sequence shown here is derived from an EMBL/GenBank/DDBJ whole genome shotgun (WGS) entry which is preliminary data.</text>
</comment>
<evidence type="ECO:0000256" key="1">
    <source>
        <dbReference type="SAM" id="MobiDB-lite"/>
    </source>
</evidence>
<dbReference type="AlphaFoldDB" id="A0AAD4PL26"/>
<evidence type="ECO:0000259" key="3">
    <source>
        <dbReference type="Pfam" id="PF16042"/>
    </source>
</evidence>
<evidence type="ECO:0000256" key="2">
    <source>
        <dbReference type="SAM" id="SignalP"/>
    </source>
</evidence>
<feature type="signal peptide" evidence="2">
    <location>
        <begin position="1"/>
        <end position="24"/>
    </location>
</feature>
<feature type="chain" id="PRO_5042151968" description="DUF4794 domain-containing protein" evidence="2">
    <location>
        <begin position="25"/>
        <end position="240"/>
    </location>
</feature>
<dbReference type="Proteomes" id="UP001200034">
    <property type="component" value="Unassembled WGS sequence"/>
</dbReference>
<evidence type="ECO:0000313" key="4">
    <source>
        <dbReference type="EMBL" id="KAH8372290.1"/>
    </source>
</evidence>
<organism evidence="4 5">
    <name type="scientific">Drosophila rubida</name>
    <dbReference type="NCBI Taxonomy" id="30044"/>
    <lineage>
        <taxon>Eukaryota</taxon>
        <taxon>Metazoa</taxon>
        <taxon>Ecdysozoa</taxon>
        <taxon>Arthropoda</taxon>
        <taxon>Hexapoda</taxon>
        <taxon>Insecta</taxon>
        <taxon>Pterygota</taxon>
        <taxon>Neoptera</taxon>
        <taxon>Endopterygota</taxon>
        <taxon>Diptera</taxon>
        <taxon>Brachycera</taxon>
        <taxon>Muscomorpha</taxon>
        <taxon>Ephydroidea</taxon>
        <taxon>Drosophilidae</taxon>
        <taxon>Drosophila</taxon>
    </lineage>
</organism>
<accession>A0AAD4PL26</accession>